<feature type="compositionally biased region" description="Polar residues" evidence="6">
    <location>
        <begin position="337"/>
        <end position="355"/>
    </location>
</feature>
<accession>A0A834Z8B2</accession>
<proteinExistence type="predicted"/>
<keyword evidence="3 5" id="KW-0862">Zinc</keyword>
<feature type="region of interest" description="Disordered" evidence="6">
    <location>
        <begin position="337"/>
        <end position="368"/>
    </location>
</feature>
<dbReference type="OrthoDB" id="411372at2759"/>
<dbReference type="PROSITE" id="PS50103">
    <property type="entry name" value="ZF_C3H1"/>
    <property type="match status" value="4"/>
</dbReference>
<dbReference type="InterPro" id="IPR050974">
    <property type="entry name" value="Plant_ZF_CCCH"/>
</dbReference>
<dbReference type="InterPro" id="IPR000571">
    <property type="entry name" value="Znf_CCCH"/>
</dbReference>
<evidence type="ECO:0000256" key="6">
    <source>
        <dbReference type="SAM" id="MobiDB-lite"/>
    </source>
</evidence>
<dbReference type="AlphaFoldDB" id="A0A834Z8B2"/>
<evidence type="ECO:0000313" key="8">
    <source>
        <dbReference type="EMBL" id="KAF8402245.1"/>
    </source>
</evidence>
<keyword evidence="2 5" id="KW-0863">Zinc-finger</keyword>
<evidence type="ECO:0000259" key="7">
    <source>
        <dbReference type="PROSITE" id="PS50103"/>
    </source>
</evidence>
<name>A0A834Z8B2_TETSI</name>
<dbReference type="PANTHER" id="PTHR12506">
    <property type="entry name" value="PROTEIN PHOSPHATASE RELATED"/>
    <property type="match status" value="1"/>
</dbReference>
<dbReference type="Pfam" id="PF00642">
    <property type="entry name" value="zf-CCCH"/>
    <property type="match status" value="4"/>
</dbReference>
<feature type="domain" description="C3H1-type" evidence="7">
    <location>
        <begin position="194"/>
        <end position="214"/>
    </location>
</feature>
<evidence type="ECO:0000256" key="1">
    <source>
        <dbReference type="ARBA" id="ARBA00022723"/>
    </source>
</evidence>
<reference evidence="8 9" key="1">
    <citation type="submission" date="2020-04" db="EMBL/GenBank/DDBJ databases">
        <title>Plant Genome Project.</title>
        <authorList>
            <person name="Zhang R.-G."/>
        </authorList>
    </citation>
    <scope>NUCLEOTIDE SEQUENCE [LARGE SCALE GENOMIC DNA]</scope>
    <source>
        <strain evidence="8">YNK0</strain>
        <tissue evidence="8">Leaf</tissue>
    </source>
</reference>
<feature type="region of interest" description="Disordered" evidence="6">
    <location>
        <begin position="592"/>
        <end position="621"/>
    </location>
</feature>
<dbReference type="SMART" id="SM00356">
    <property type="entry name" value="ZnF_C3H1"/>
    <property type="match status" value="4"/>
</dbReference>
<keyword evidence="4" id="KW-0238">DNA-binding</keyword>
<feature type="zinc finger region" description="C3H1-type" evidence="5">
    <location>
        <begin position="194"/>
        <end position="214"/>
    </location>
</feature>
<dbReference type="GO" id="GO:0003677">
    <property type="term" value="F:DNA binding"/>
    <property type="evidence" value="ECO:0007669"/>
    <property type="project" value="UniProtKB-KW"/>
</dbReference>
<dbReference type="SUPFAM" id="SSF90229">
    <property type="entry name" value="CCCH zinc finger"/>
    <property type="match status" value="3"/>
</dbReference>
<feature type="domain" description="C3H1-type" evidence="7">
    <location>
        <begin position="523"/>
        <end position="551"/>
    </location>
</feature>
<feature type="zinc finger region" description="C3H1-type" evidence="5">
    <location>
        <begin position="232"/>
        <end position="260"/>
    </location>
</feature>
<keyword evidence="9" id="KW-1185">Reference proteome</keyword>
<dbReference type="Proteomes" id="UP000655225">
    <property type="component" value="Unassembled WGS sequence"/>
</dbReference>
<dbReference type="PANTHER" id="PTHR12506:SF18">
    <property type="entry name" value="ZINC FINGER CCCH DOMAIN-CONTAINING PROTEIN 33-RELATED"/>
    <property type="match status" value="1"/>
</dbReference>
<gene>
    <name evidence="8" type="ORF">HHK36_013197</name>
</gene>
<feature type="zinc finger region" description="C3H1-type" evidence="5">
    <location>
        <begin position="396"/>
        <end position="424"/>
    </location>
</feature>
<dbReference type="InterPro" id="IPR036855">
    <property type="entry name" value="Znf_CCCH_sf"/>
</dbReference>
<evidence type="ECO:0000256" key="2">
    <source>
        <dbReference type="ARBA" id="ARBA00022771"/>
    </source>
</evidence>
<comment type="caution">
    <text evidence="8">The sequence shown here is derived from an EMBL/GenBank/DDBJ whole genome shotgun (WGS) entry which is preliminary data.</text>
</comment>
<dbReference type="GO" id="GO:0003729">
    <property type="term" value="F:mRNA binding"/>
    <property type="evidence" value="ECO:0007669"/>
    <property type="project" value="TreeGrafter"/>
</dbReference>
<keyword evidence="1 5" id="KW-0479">Metal-binding</keyword>
<dbReference type="EMBL" id="JABCRI010000008">
    <property type="protein sequence ID" value="KAF8402245.1"/>
    <property type="molecule type" value="Genomic_DNA"/>
</dbReference>
<sequence length="621" mass="69186">MDYDARIQMSRESVTEKSSLSPSLDGALFKVYFMLKMEPDVNMEYYFQPQDDIVFSMLKIELDANMEYYFQPQDDIVFDINSYTMWHMNLRSSETMESGPYPERPGAQDCDYYIRTGLCRLLPLQGSREGTPKELDNLNLLGVHTIYELLRNVIRIPNAALICLQHFRSWLGLLFIPAAAANGSKRLVLSSDLYYLKTGTCKFGATCKFHHPRDKAGIAGRVLLSMLGYPLRPNEKECAYYIRTGQCKFGNTCKFHHPQPSSTMVSLRGSPVYPSVHSPTTPGQQSYPGGITNWPLSRATFVPSPRWQGPSNYAQLILPQGVVPFAGWNAYTGGQLGSVSSPDSQQQTVGNSQFYGASRESEPSNVVSQGTFPSYRSGSVPMGLHALERDNVFPQRPDQPECQFYMKTGDCKFGAVCRFHHPRERLIPVPNCVLSPLGLPLRSGKYPKLDVSTRQNFVDGYPQDMLQGCFLNKRLEIGEIPNPSSEIWSLTFNLQSSSAKETLNAPPITLCIIRVNLGLRCIDEEEPLCIFYSRYGICKFGPNCKFDHPMGTFPYNLSGSSSADVPVVRRLIGSSSGTAALSLSSEGPVEAGSVKSRRLPLSETRQMPSGENIEAEGSHHL</sequence>
<feature type="zinc finger region" description="C3H1-type" evidence="5">
    <location>
        <begin position="523"/>
        <end position="551"/>
    </location>
</feature>
<feature type="domain" description="C3H1-type" evidence="7">
    <location>
        <begin position="396"/>
        <end position="424"/>
    </location>
</feature>
<evidence type="ECO:0000256" key="3">
    <source>
        <dbReference type="ARBA" id="ARBA00022833"/>
    </source>
</evidence>
<dbReference type="Gene3D" id="4.10.1000.10">
    <property type="entry name" value="Zinc finger, CCCH-type"/>
    <property type="match status" value="2"/>
</dbReference>
<organism evidence="8 9">
    <name type="scientific">Tetracentron sinense</name>
    <name type="common">Spur-leaf</name>
    <dbReference type="NCBI Taxonomy" id="13715"/>
    <lineage>
        <taxon>Eukaryota</taxon>
        <taxon>Viridiplantae</taxon>
        <taxon>Streptophyta</taxon>
        <taxon>Embryophyta</taxon>
        <taxon>Tracheophyta</taxon>
        <taxon>Spermatophyta</taxon>
        <taxon>Magnoliopsida</taxon>
        <taxon>Trochodendrales</taxon>
        <taxon>Trochodendraceae</taxon>
        <taxon>Tetracentron</taxon>
    </lineage>
</organism>
<feature type="domain" description="C3H1-type" evidence="7">
    <location>
        <begin position="232"/>
        <end position="260"/>
    </location>
</feature>
<dbReference type="GO" id="GO:0008270">
    <property type="term" value="F:zinc ion binding"/>
    <property type="evidence" value="ECO:0007669"/>
    <property type="project" value="UniProtKB-KW"/>
</dbReference>
<evidence type="ECO:0000313" key="9">
    <source>
        <dbReference type="Proteomes" id="UP000655225"/>
    </source>
</evidence>
<protein>
    <recommendedName>
        <fullName evidence="7">C3H1-type domain-containing protein</fullName>
    </recommendedName>
</protein>
<evidence type="ECO:0000256" key="4">
    <source>
        <dbReference type="ARBA" id="ARBA00023125"/>
    </source>
</evidence>
<evidence type="ECO:0000256" key="5">
    <source>
        <dbReference type="PROSITE-ProRule" id="PRU00723"/>
    </source>
</evidence>